<dbReference type="EMBL" id="SADY01000003">
    <property type="protein sequence ID" value="TQR44772.1"/>
    <property type="molecule type" value="Genomic_DNA"/>
</dbReference>
<dbReference type="Gene3D" id="2.60.40.1630">
    <property type="entry name" value="bacillus anthracis domain"/>
    <property type="match status" value="1"/>
</dbReference>
<keyword evidence="2" id="KW-0812">Transmembrane</keyword>
<reference evidence="4 5" key="1">
    <citation type="submission" date="2018-03" db="EMBL/GenBank/DDBJ databases">
        <title>Aerobic endospore-forming bacteria genome sequencing and assembly.</title>
        <authorList>
            <person name="Cavalcante D.A."/>
            <person name="Driks A."/>
            <person name="Putonti C."/>
            <person name="De-Souza M.T."/>
        </authorList>
    </citation>
    <scope>NUCLEOTIDE SEQUENCE [LARGE SCALE GENOMIC DNA]</scope>
    <source>
        <strain evidence="4 5">SDF0028</strain>
    </source>
</reference>
<name>A0ABY3AQH7_PAEPP</name>
<feature type="compositionally biased region" description="Basic and acidic residues" evidence="1">
    <location>
        <begin position="94"/>
        <end position="105"/>
    </location>
</feature>
<evidence type="ECO:0000256" key="1">
    <source>
        <dbReference type="SAM" id="MobiDB-lite"/>
    </source>
</evidence>
<organism evidence="4 5">
    <name type="scientific">Paenibacillus popilliae</name>
    <name type="common">Bacillus popilliae</name>
    <dbReference type="NCBI Taxonomy" id="78057"/>
    <lineage>
        <taxon>Bacteria</taxon>
        <taxon>Bacillati</taxon>
        <taxon>Bacillota</taxon>
        <taxon>Bacilli</taxon>
        <taxon>Bacillales</taxon>
        <taxon>Paenibacillaceae</taxon>
        <taxon>Paenibacillus</taxon>
    </lineage>
</organism>
<dbReference type="Proteomes" id="UP000316208">
    <property type="component" value="Unassembled WGS sequence"/>
</dbReference>
<protein>
    <submittedName>
        <fullName evidence="4">DUF4179 domain-containing protein</fullName>
    </submittedName>
</protein>
<evidence type="ECO:0000259" key="3">
    <source>
        <dbReference type="Pfam" id="PF13786"/>
    </source>
</evidence>
<accession>A0ABY3AQH7</accession>
<proteinExistence type="predicted"/>
<evidence type="ECO:0000256" key="2">
    <source>
        <dbReference type="SAM" id="Phobius"/>
    </source>
</evidence>
<feature type="domain" description="DUF4179" evidence="3">
    <location>
        <begin position="117"/>
        <end position="201"/>
    </location>
</feature>
<keyword evidence="2" id="KW-1133">Transmembrane helix</keyword>
<feature type="transmembrane region" description="Helical" evidence="2">
    <location>
        <begin position="124"/>
        <end position="144"/>
    </location>
</feature>
<evidence type="ECO:0000313" key="5">
    <source>
        <dbReference type="Proteomes" id="UP000316208"/>
    </source>
</evidence>
<dbReference type="Pfam" id="PF13786">
    <property type="entry name" value="DUF4179"/>
    <property type="match status" value="1"/>
</dbReference>
<keyword evidence="5" id="KW-1185">Reference proteome</keyword>
<keyword evidence="2" id="KW-0472">Membrane</keyword>
<sequence length="567" mass="64403">MRYIELNNHLRNSSNKEGASMSENCLTHEQMEGLIVNRQLGSVMDHIEKCTRCQHLLEACMEEQSDMHQALYPDKLDDSFTDLIMAAIEADKNQYDGNKGEKGPSFEHMATPVPTRKKRSRKKWIAAVIFLFLVISNVLTQPTVANWMRSMLGMTADVGLTQAEKLGIHRFVNVAVRDKGITLEVKELAVDTARLVIALRVVGPYGIDLNNLFRTDTIDVLDSNGKSIVDPNATTSIENRKDKWWWDEYLVIDMGLKETLAGDHITIRGNVDHFDFKRWDWRVNGNWSFEIGMDMRSAREQMKMIPLEGEYVAPDGTRIKPTRIIHHASAFQIEFRTQLPPNAASPIEGLSENYYHEIGFYLQEQSGRKIASSGYYRDKSSSEPAAFPLRTSCDVEEGKKAVTCTYTFGQLTELPEQAELVIDNYHYPIYTNDSISLEVKDLQSNPAVFKTRGDEIRISGVNGIRDSFVSKAEGIKPSLWLKASGRYSNETSGDQWTARDEHGHEYTVSLLGSYGESEDSYRRYSGEMVIGGLNHIPKKLTITRTATDMRYQNINWSMKLPNLSRNL</sequence>
<evidence type="ECO:0000313" key="4">
    <source>
        <dbReference type="EMBL" id="TQR44772.1"/>
    </source>
</evidence>
<comment type="caution">
    <text evidence="4">The sequence shown here is derived from an EMBL/GenBank/DDBJ whole genome shotgun (WGS) entry which is preliminary data.</text>
</comment>
<dbReference type="InterPro" id="IPR025436">
    <property type="entry name" value="DUF4179"/>
</dbReference>
<feature type="region of interest" description="Disordered" evidence="1">
    <location>
        <begin position="94"/>
        <end position="113"/>
    </location>
</feature>
<gene>
    <name evidence="4" type="ORF">C7Y44_10565</name>
</gene>